<name>A0A8B6HLY8_MYTGA</name>
<sequence length="136" mass="14749">MKMLVHITLALSVVGTVLCRPNYRDGIPNGYSVPNMCGTSAFWDPVGHMNPFHHTKSQNPFGAAYSASGRSWLAICNEDSDRDGKTNGEELGDPNCVWRPGQTPDGNAIGHPGICEPVGSQICSLQNFRCDCLEHC</sequence>
<dbReference type="AlphaFoldDB" id="A0A8B6HLY8"/>
<dbReference type="OrthoDB" id="129121at2759"/>
<evidence type="ECO:0000313" key="4">
    <source>
        <dbReference type="Proteomes" id="UP000596742"/>
    </source>
</evidence>
<comment type="caution">
    <text evidence="3">The sequence shown here is derived from an EMBL/GenBank/DDBJ whole genome shotgun (WGS) entry which is preliminary data.</text>
</comment>
<gene>
    <name evidence="3" type="ORF">MGAL_10B035419</name>
</gene>
<feature type="signal peptide" evidence="1">
    <location>
        <begin position="1"/>
        <end position="19"/>
    </location>
</feature>
<dbReference type="PANTHER" id="PTHR34737:SF2">
    <property type="entry name" value="EF-HAND DOMAIN-CONTAINING PROTEIN"/>
    <property type="match status" value="1"/>
</dbReference>
<dbReference type="Proteomes" id="UP000596742">
    <property type="component" value="Unassembled WGS sequence"/>
</dbReference>
<feature type="domain" description="Temptin Cys/Cys disulfide" evidence="2">
    <location>
        <begin position="18"/>
        <end position="114"/>
    </location>
</feature>
<organism evidence="3 4">
    <name type="scientific">Mytilus galloprovincialis</name>
    <name type="common">Mediterranean mussel</name>
    <dbReference type="NCBI Taxonomy" id="29158"/>
    <lineage>
        <taxon>Eukaryota</taxon>
        <taxon>Metazoa</taxon>
        <taxon>Spiralia</taxon>
        <taxon>Lophotrochozoa</taxon>
        <taxon>Mollusca</taxon>
        <taxon>Bivalvia</taxon>
        <taxon>Autobranchia</taxon>
        <taxon>Pteriomorphia</taxon>
        <taxon>Mytilida</taxon>
        <taxon>Mytiloidea</taxon>
        <taxon>Mytilidae</taxon>
        <taxon>Mytilinae</taxon>
        <taxon>Mytilus</taxon>
    </lineage>
</organism>
<feature type="chain" id="PRO_5032893752" description="Temptin Cys/Cys disulfide domain-containing protein" evidence="1">
    <location>
        <begin position="20"/>
        <end position="136"/>
    </location>
</feature>
<evidence type="ECO:0000313" key="3">
    <source>
        <dbReference type="EMBL" id="VDI82142.1"/>
    </source>
</evidence>
<dbReference type="Pfam" id="PF24784">
    <property type="entry name" value="Temptin_C"/>
    <property type="match status" value="1"/>
</dbReference>
<dbReference type="InterPro" id="IPR057626">
    <property type="entry name" value="S-S_Temptin"/>
</dbReference>
<keyword evidence="4" id="KW-1185">Reference proteome</keyword>
<dbReference type="EMBL" id="UYJE01010328">
    <property type="protein sequence ID" value="VDI82142.1"/>
    <property type="molecule type" value="Genomic_DNA"/>
</dbReference>
<evidence type="ECO:0000256" key="1">
    <source>
        <dbReference type="SAM" id="SignalP"/>
    </source>
</evidence>
<reference evidence="3" key="1">
    <citation type="submission" date="2018-11" db="EMBL/GenBank/DDBJ databases">
        <authorList>
            <person name="Alioto T."/>
            <person name="Alioto T."/>
        </authorList>
    </citation>
    <scope>NUCLEOTIDE SEQUENCE</scope>
</reference>
<dbReference type="InterPro" id="IPR055313">
    <property type="entry name" value="Temptin-like"/>
</dbReference>
<dbReference type="PANTHER" id="PTHR34737">
    <property type="entry name" value="EF-HAND DOMAIN-CONTAINING PROTEIN"/>
    <property type="match status" value="1"/>
</dbReference>
<accession>A0A8B6HLY8</accession>
<protein>
    <recommendedName>
        <fullName evidence="2">Temptin Cys/Cys disulfide domain-containing protein</fullName>
    </recommendedName>
</protein>
<proteinExistence type="predicted"/>
<keyword evidence="1" id="KW-0732">Signal</keyword>
<evidence type="ECO:0000259" key="2">
    <source>
        <dbReference type="Pfam" id="PF24784"/>
    </source>
</evidence>